<dbReference type="EMBL" id="NVWI01000001">
    <property type="protein sequence ID" value="PCJ43529.1"/>
    <property type="molecule type" value="Genomic_DNA"/>
</dbReference>
<dbReference type="SUPFAM" id="SSF110111">
    <property type="entry name" value="Ctag/Cox11"/>
    <property type="match status" value="1"/>
</dbReference>
<comment type="similarity">
    <text evidence="3">Belongs to the COX11/CtaG family.</text>
</comment>
<proteinExistence type="inferred from homology"/>
<protein>
    <recommendedName>
        <fullName evidence="4">Cytochrome c oxidase assembly protein CtaG</fullName>
    </recommendedName>
</protein>
<evidence type="ECO:0000256" key="8">
    <source>
        <dbReference type="ARBA" id="ARBA00023008"/>
    </source>
</evidence>
<dbReference type="Gene3D" id="2.60.370.10">
    <property type="entry name" value="Ctag/Cox11"/>
    <property type="match status" value="1"/>
</dbReference>
<dbReference type="InterPro" id="IPR023471">
    <property type="entry name" value="CtaG/Cox11_dom_sf"/>
</dbReference>
<comment type="caution">
    <text evidence="11">The sequence shown here is derived from an EMBL/GenBank/DDBJ whole genome shotgun (WGS) entry which is preliminary data.</text>
</comment>
<dbReference type="NCBIfam" id="NF003465">
    <property type="entry name" value="PRK05089.1"/>
    <property type="match status" value="1"/>
</dbReference>
<gene>
    <name evidence="11" type="ORF">COA71_01255</name>
</gene>
<accession>A0A2A5CI27</accession>
<dbReference type="Proteomes" id="UP000228987">
    <property type="component" value="Unassembled WGS sequence"/>
</dbReference>
<dbReference type="InterPro" id="IPR007533">
    <property type="entry name" value="Cyt_c_oxidase_assmbl_CtaG"/>
</dbReference>
<dbReference type="PIRSF" id="PIRSF005413">
    <property type="entry name" value="COX11"/>
    <property type="match status" value="1"/>
</dbReference>
<comment type="function">
    <text evidence="1">Exerts its effect at some terminal stage of cytochrome c oxidase synthesis, probably by being involved in the insertion of the copper B into subunit I.</text>
</comment>
<feature type="transmembrane region" description="Helical" evidence="10">
    <location>
        <begin position="21"/>
        <end position="40"/>
    </location>
</feature>
<evidence type="ECO:0000313" key="11">
    <source>
        <dbReference type="EMBL" id="PCJ43529.1"/>
    </source>
</evidence>
<dbReference type="GO" id="GO:0005507">
    <property type="term" value="F:copper ion binding"/>
    <property type="evidence" value="ECO:0007669"/>
    <property type="project" value="InterPro"/>
</dbReference>
<evidence type="ECO:0000256" key="4">
    <source>
        <dbReference type="ARBA" id="ARBA00015384"/>
    </source>
</evidence>
<evidence type="ECO:0000256" key="2">
    <source>
        <dbReference type="ARBA" id="ARBA00004382"/>
    </source>
</evidence>
<evidence type="ECO:0000256" key="5">
    <source>
        <dbReference type="ARBA" id="ARBA00022692"/>
    </source>
</evidence>
<keyword evidence="7 10" id="KW-1133">Transmembrane helix</keyword>
<evidence type="ECO:0000256" key="10">
    <source>
        <dbReference type="SAM" id="Phobius"/>
    </source>
</evidence>
<keyword evidence="8" id="KW-0186">Copper</keyword>
<comment type="subcellular location">
    <subcellularLocation>
        <location evidence="2">Cell inner membrane</location>
        <topology evidence="2">Single-pass type II membrane protein</topology>
        <orientation evidence="2">Periplasmic side</orientation>
    </subcellularLocation>
</comment>
<name>A0A2A5CI27_9GAMM</name>
<dbReference type="Pfam" id="PF04442">
    <property type="entry name" value="CtaG_Cox11"/>
    <property type="match status" value="1"/>
</dbReference>
<evidence type="ECO:0000256" key="7">
    <source>
        <dbReference type="ARBA" id="ARBA00022989"/>
    </source>
</evidence>
<organism evidence="11 12">
    <name type="scientific">SAR86 cluster bacterium</name>
    <dbReference type="NCBI Taxonomy" id="2030880"/>
    <lineage>
        <taxon>Bacteria</taxon>
        <taxon>Pseudomonadati</taxon>
        <taxon>Pseudomonadota</taxon>
        <taxon>Gammaproteobacteria</taxon>
        <taxon>SAR86 cluster</taxon>
    </lineage>
</organism>
<keyword evidence="9 10" id="KW-0472">Membrane</keyword>
<dbReference type="PANTHER" id="PTHR21320">
    <property type="entry name" value="CYTOCHROME C OXIDASE ASSEMBLY PROTEIN COX11-RELATED"/>
    <property type="match status" value="1"/>
</dbReference>
<sequence length="192" mass="21513">MSETPDKQTNQPPKNSRLVQKLLLGAVGMFGFGFALVPLYDVFCDITGLNGKTGGRYAYEAAEVEVNEERLVTVQFRAMNNAGMSWQFEPMVRQVEVHPGELTEVMFYARNPSSSTIVGQAVPSVSPFRSADYLHKTECFCFSQQTLLAGEEIDMPLRFFIDQDIPEEITKLTLSYTLFDVTANFQRATSSL</sequence>
<dbReference type="AlphaFoldDB" id="A0A2A5CI27"/>
<evidence type="ECO:0000256" key="1">
    <source>
        <dbReference type="ARBA" id="ARBA00004007"/>
    </source>
</evidence>
<evidence type="ECO:0000256" key="3">
    <source>
        <dbReference type="ARBA" id="ARBA00009620"/>
    </source>
</evidence>
<dbReference type="GO" id="GO:0005886">
    <property type="term" value="C:plasma membrane"/>
    <property type="evidence" value="ECO:0007669"/>
    <property type="project" value="UniProtKB-SubCell"/>
</dbReference>
<evidence type="ECO:0000256" key="6">
    <source>
        <dbReference type="ARBA" id="ARBA00022968"/>
    </source>
</evidence>
<keyword evidence="6" id="KW-0735">Signal-anchor</keyword>
<keyword evidence="5 10" id="KW-0812">Transmembrane</keyword>
<reference evidence="12" key="1">
    <citation type="submission" date="2017-08" db="EMBL/GenBank/DDBJ databases">
        <title>A dynamic microbial community with high functional redundancy inhabits the cold, oxic subseafloor aquifer.</title>
        <authorList>
            <person name="Tully B.J."/>
            <person name="Wheat C.G."/>
            <person name="Glazer B.T."/>
            <person name="Huber J.A."/>
        </authorList>
    </citation>
    <scope>NUCLEOTIDE SEQUENCE [LARGE SCALE GENOMIC DNA]</scope>
</reference>
<evidence type="ECO:0000256" key="9">
    <source>
        <dbReference type="ARBA" id="ARBA00023136"/>
    </source>
</evidence>
<dbReference type="PANTHER" id="PTHR21320:SF3">
    <property type="entry name" value="CYTOCHROME C OXIDASE ASSEMBLY PROTEIN COX11, MITOCHONDRIAL-RELATED"/>
    <property type="match status" value="1"/>
</dbReference>
<evidence type="ECO:0000313" key="12">
    <source>
        <dbReference type="Proteomes" id="UP000228987"/>
    </source>
</evidence>